<organism evidence="2 3">
    <name type="scientific">Corchorus olitorius</name>
    <dbReference type="NCBI Taxonomy" id="93759"/>
    <lineage>
        <taxon>Eukaryota</taxon>
        <taxon>Viridiplantae</taxon>
        <taxon>Streptophyta</taxon>
        <taxon>Embryophyta</taxon>
        <taxon>Tracheophyta</taxon>
        <taxon>Spermatophyta</taxon>
        <taxon>Magnoliopsida</taxon>
        <taxon>eudicotyledons</taxon>
        <taxon>Gunneridae</taxon>
        <taxon>Pentapetalae</taxon>
        <taxon>rosids</taxon>
        <taxon>malvids</taxon>
        <taxon>Malvales</taxon>
        <taxon>Malvaceae</taxon>
        <taxon>Grewioideae</taxon>
        <taxon>Apeibeae</taxon>
        <taxon>Corchorus</taxon>
    </lineage>
</organism>
<dbReference type="Proteomes" id="UP000187203">
    <property type="component" value="Unassembled WGS sequence"/>
</dbReference>
<comment type="caution">
    <text evidence="2">The sequence shown here is derived from an EMBL/GenBank/DDBJ whole genome shotgun (WGS) entry which is preliminary data.</text>
</comment>
<feature type="region of interest" description="Disordered" evidence="1">
    <location>
        <begin position="21"/>
        <end position="40"/>
    </location>
</feature>
<evidence type="ECO:0000313" key="2">
    <source>
        <dbReference type="EMBL" id="OMO89926.1"/>
    </source>
</evidence>
<name>A0A1R3J581_9ROSI</name>
<gene>
    <name evidence="2" type="ORF">COLO4_19505</name>
</gene>
<reference evidence="3" key="1">
    <citation type="submission" date="2013-09" db="EMBL/GenBank/DDBJ databases">
        <title>Corchorus olitorius genome sequencing.</title>
        <authorList>
            <person name="Alam M."/>
            <person name="Haque M.S."/>
            <person name="Islam M.S."/>
            <person name="Emdad E.M."/>
            <person name="Islam M.M."/>
            <person name="Ahmed B."/>
            <person name="Halim A."/>
            <person name="Hossen Q.M.M."/>
            <person name="Hossain M.Z."/>
            <person name="Ahmed R."/>
            <person name="Khan M.M."/>
            <person name="Islam R."/>
            <person name="Rashid M.M."/>
            <person name="Khan S.A."/>
            <person name="Rahman M.S."/>
            <person name="Alam M."/>
            <person name="Yahiya A.S."/>
            <person name="Khan M.S."/>
            <person name="Azam M.S."/>
            <person name="Haque T."/>
            <person name="Lashkar M.Z.H."/>
            <person name="Akhand A.I."/>
            <person name="Morshed G."/>
            <person name="Roy S."/>
            <person name="Uddin K.S."/>
            <person name="Rabeya T."/>
            <person name="Hossain A.S."/>
            <person name="Chowdhury A."/>
            <person name="Snigdha A.R."/>
            <person name="Mortoza M.S."/>
            <person name="Matin S.A."/>
            <person name="Hoque S.M.E."/>
            <person name="Islam M.K."/>
            <person name="Roy D.K."/>
            <person name="Haider R."/>
            <person name="Moosa M.M."/>
            <person name="Elias S.M."/>
            <person name="Hasan A.M."/>
            <person name="Jahan S."/>
            <person name="Shafiuddin M."/>
            <person name="Mahmood N."/>
            <person name="Shommy N.S."/>
        </authorList>
    </citation>
    <scope>NUCLEOTIDE SEQUENCE [LARGE SCALE GENOMIC DNA]</scope>
    <source>
        <strain evidence="3">cv. O-4</strain>
    </source>
</reference>
<keyword evidence="3" id="KW-1185">Reference proteome</keyword>
<dbReference type="EMBL" id="AWUE01016639">
    <property type="protein sequence ID" value="OMO89926.1"/>
    <property type="molecule type" value="Genomic_DNA"/>
</dbReference>
<accession>A0A1R3J581</accession>
<protein>
    <submittedName>
        <fullName evidence="2">Uncharacterized protein</fullName>
    </submittedName>
</protein>
<evidence type="ECO:0000256" key="1">
    <source>
        <dbReference type="SAM" id="MobiDB-lite"/>
    </source>
</evidence>
<proteinExistence type="predicted"/>
<evidence type="ECO:0000313" key="3">
    <source>
        <dbReference type="Proteomes" id="UP000187203"/>
    </source>
</evidence>
<sequence>MALSERQARQESLIERSRLHIESGGNDALPNLFDQSEEAI</sequence>
<dbReference type="AlphaFoldDB" id="A0A1R3J581"/>